<dbReference type="Proteomes" id="UP000028002">
    <property type="component" value="Unassembled WGS sequence"/>
</dbReference>
<proteinExistence type="predicted"/>
<gene>
    <name evidence="1" type="ORF">MEG1DRAFT_04023</name>
</gene>
<dbReference type="RefSeq" id="WP_036841198.1">
    <property type="nucleotide sequence ID" value="NZ_CAWLUD010000088.1"/>
</dbReference>
<accession>A0A081RRS5</accession>
<evidence type="ECO:0000313" key="1">
    <source>
        <dbReference type="EMBL" id="KER01378.1"/>
    </source>
</evidence>
<dbReference type="Pfam" id="PF19929">
    <property type="entry name" value="DUF6392"/>
    <property type="match status" value="1"/>
</dbReference>
<dbReference type="InterPro" id="IPR045657">
    <property type="entry name" value="DUF6392"/>
</dbReference>
<reference evidence="1 2" key="1">
    <citation type="submission" date="2014-03" db="EMBL/GenBank/DDBJ databases">
        <title>Draft Genome of Photorhabdus temperata Meg1.</title>
        <authorList>
            <person name="Hurst S.G.IV."/>
            <person name="Morris K."/>
            <person name="Thomas K."/>
            <person name="Tisa L.S."/>
        </authorList>
    </citation>
    <scope>NUCLEOTIDE SEQUENCE [LARGE SCALE GENOMIC DNA]</scope>
    <source>
        <strain evidence="1 2">Meg1</strain>
    </source>
</reference>
<name>A0A081RRS5_PHOTE</name>
<dbReference type="AlphaFoldDB" id="A0A081RRS5"/>
<protein>
    <recommendedName>
        <fullName evidence="3">Pyocin immunity protein</fullName>
    </recommendedName>
</protein>
<sequence length="155" mass="18262">MATNIEALINNLSRTYQEIFDEGLIPYKTKPKGDPGCYYISLNMIKEGVYLAFKRDSKELFNVTITLIDRDKPSYQFPNQLPSPLVPMMSRQWIHENFGEPKKFHTPEIIMKQQFGWTELYTLLDFQIPTSMQVDYDLLERVESVIFLPTSEVRW</sequence>
<evidence type="ECO:0000313" key="2">
    <source>
        <dbReference type="Proteomes" id="UP000028002"/>
    </source>
</evidence>
<organism evidence="1 2">
    <name type="scientific">Photorhabdus temperata subsp. temperata Meg1</name>
    <dbReference type="NCBI Taxonomy" id="1393735"/>
    <lineage>
        <taxon>Bacteria</taxon>
        <taxon>Pseudomonadati</taxon>
        <taxon>Pseudomonadota</taxon>
        <taxon>Gammaproteobacteria</taxon>
        <taxon>Enterobacterales</taxon>
        <taxon>Morganellaceae</taxon>
        <taxon>Photorhabdus</taxon>
    </lineage>
</organism>
<evidence type="ECO:0008006" key="3">
    <source>
        <dbReference type="Google" id="ProtNLM"/>
    </source>
</evidence>
<comment type="caution">
    <text evidence="1">The sequence shown here is derived from an EMBL/GenBank/DDBJ whole genome shotgun (WGS) entry which is preliminary data.</text>
</comment>
<dbReference type="PATRIC" id="fig|1393735.3.peg.4121"/>
<dbReference type="EMBL" id="JGVH01000088">
    <property type="protein sequence ID" value="KER01378.1"/>
    <property type="molecule type" value="Genomic_DNA"/>
</dbReference>